<sequence length="38" mass="4142">LAIAKKIIEEHGGKIKIHSKEKIGTTVTIIFPLNESPS</sequence>
<protein>
    <submittedName>
        <fullName evidence="2">HAMP domain-containing histidine kinase</fullName>
    </submittedName>
</protein>
<accession>A0A7V5H5G9</accession>
<gene>
    <name evidence="2" type="ORF">ENL21_09860</name>
</gene>
<dbReference type="Proteomes" id="UP000886111">
    <property type="component" value="Unassembled WGS sequence"/>
</dbReference>
<evidence type="ECO:0000313" key="2">
    <source>
        <dbReference type="EMBL" id="HHE56077.1"/>
    </source>
</evidence>
<organism evidence="2">
    <name type="scientific">Caldithrix abyssi</name>
    <dbReference type="NCBI Taxonomy" id="187145"/>
    <lineage>
        <taxon>Bacteria</taxon>
        <taxon>Pseudomonadati</taxon>
        <taxon>Calditrichota</taxon>
        <taxon>Calditrichia</taxon>
        <taxon>Calditrichales</taxon>
        <taxon>Calditrichaceae</taxon>
        <taxon>Caldithrix</taxon>
    </lineage>
</organism>
<dbReference type="EMBL" id="DRTD01000743">
    <property type="protein sequence ID" value="HHE56077.1"/>
    <property type="molecule type" value="Genomic_DNA"/>
</dbReference>
<keyword evidence="2" id="KW-0808">Transferase</keyword>
<keyword evidence="2" id="KW-0418">Kinase</keyword>
<evidence type="ECO:0000259" key="1">
    <source>
        <dbReference type="Pfam" id="PF02518"/>
    </source>
</evidence>
<name>A0A7V5H5G9_CALAY</name>
<dbReference type="AlphaFoldDB" id="A0A7V5H5G9"/>
<dbReference type="InterPro" id="IPR036890">
    <property type="entry name" value="HATPase_C_sf"/>
</dbReference>
<dbReference type="GO" id="GO:0016301">
    <property type="term" value="F:kinase activity"/>
    <property type="evidence" value="ECO:0007669"/>
    <property type="project" value="UniProtKB-KW"/>
</dbReference>
<dbReference type="SUPFAM" id="SSF55874">
    <property type="entry name" value="ATPase domain of HSP90 chaperone/DNA topoisomerase II/histidine kinase"/>
    <property type="match status" value="1"/>
</dbReference>
<dbReference type="InterPro" id="IPR003594">
    <property type="entry name" value="HATPase_dom"/>
</dbReference>
<proteinExistence type="predicted"/>
<feature type="non-terminal residue" evidence="2">
    <location>
        <position position="1"/>
    </location>
</feature>
<comment type="caution">
    <text evidence="2">The sequence shown here is derived from an EMBL/GenBank/DDBJ whole genome shotgun (WGS) entry which is preliminary data.</text>
</comment>
<reference evidence="2" key="1">
    <citation type="journal article" date="2020" name="mSystems">
        <title>Genome- and Community-Level Interaction Insights into Carbon Utilization and Element Cycling Functions of Hydrothermarchaeota in Hydrothermal Sediment.</title>
        <authorList>
            <person name="Zhou Z."/>
            <person name="Liu Y."/>
            <person name="Xu W."/>
            <person name="Pan J."/>
            <person name="Luo Z.H."/>
            <person name="Li M."/>
        </authorList>
    </citation>
    <scope>NUCLEOTIDE SEQUENCE [LARGE SCALE GENOMIC DNA]</scope>
    <source>
        <strain evidence="2">HyVt-76</strain>
    </source>
</reference>
<dbReference type="Pfam" id="PF02518">
    <property type="entry name" value="HATPase_c"/>
    <property type="match status" value="1"/>
</dbReference>
<feature type="domain" description="Histidine kinase/HSP90-like ATPase" evidence="1">
    <location>
        <begin position="1"/>
        <end position="34"/>
    </location>
</feature>
<dbReference type="Gene3D" id="3.30.565.10">
    <property type="entry name" value="Histidine kinase-like ATPase, C-terminal domain"/>
    <property type="match status" value="1"/>
</dbReference>